<dbReference type="Pfam" id="PF14348">
    <property type="entry name" value="DtrJ-like"/>
    <property type="match status" value="1"/>
</dbReference>
<accession>A0A437R7W8</accession>
<sequence length="253" mass="27986">MASSSGSASIDHGVLVRQWKWPLRVVWWWFIIGLSVWFGAITIHWYWARDRAAPEERVEYARNVLSNELGHLAALRPGIFDPVPLATWINNTIHDGAVDVSLMFARSLMNWPSFMRRNASSDSIRNDPDPGGEFVLRQIREAGNGWHLAVANTGLFAVRTATYLCALPLLGVGVLLGATDGLVARAKRKACAGHESASIYHRAKLGISFVAILGYVLYLAAPAVEDPLRSIIPTAIGIAILVRLQCAYYKKYM</sequence>
<evidence type="ECO:0000313" key="3">
    <source>
        <dbReference type="Proteomes" id="UP000285575"/>
    </source>
</evidence>
<dbReference type="OrthoDB" id="8443503at2"/>
<evidence type="ECO:0000256" key="1">
    <source>
        <dbReference type="SAM" id="Phobius"/>
    </source>
</evidence>
<feature type="transmembrane region" description="Helical" evidence="1">
    <location>
        <begin position="230"/>
        <end position="249"/>
    </location>
</feature>
<keyword evidence="3" id="KW-1185">Reference proteome</keyword>
<comment type="caution">
    <text evidence="2">The sequence shown here is derived from an EMBL/GenBank/DDBJ whole genome shotgun (WGS) entry which is preliminary data.</text>
</comment>
<organism evidence="2 3">
    <name type="scientific">Rubrivivax rivuli</name>
    <dbReference type="NCBI Taxonomy" id="1862385"/>
    <lineage>
        <taxon>Bacteria</taxon>
        <taxon>Pseudomonadati</taxon>
        <taxon>Pseudomonadota</taxon>
        <taxon>Betaproteobacteria</taxon>
        <taxon>Burkholderiales</taxon>
        <taxon>Sphaerotilaceae</taxon>
        <taxon>Rubrivivax</taxon>
    </lineage>
</organism>
<feature type="transmembrane region" description="Helical" evidence="1">
    <location>
        <begin position="25"/>
        <end position="47"/>
    </location>
</feature>
<dbReference type="Proteomes" id="UP000285575">
    <property type="component" value="Unassembled WGS sequence"/>
</dbReference>
<feature type="transmembrane region" description="Helical" evidence="1">
    <location>
        <begin position="205"/>
        <end position="224"/>
    </location>
</feature>
<dbReference type="RefSeq" id="WP_128230820.1">
    <property type="nucleotide sequence ID" value="NZ_SACR01000009.1"/>
</dbReference>
<keyword evidence="1" id="KW-0812">Transmembrane</keyword>
<evidence type="ECO:0000313" key="2">
    <source>
        <dbReference type="EMBL" id="RVU42861.1"/>
    </source>
</evidence>
<proteinExistence type="predicted"/>
<feature type="transmembrane region" description="Helical" evidence="1">
    <location>
        <begin position="161"/>
        <end position="184"/>
    </location>
</feature>
<reference evidence="2 3" key="1">
    <citation type="submission" date="2019-01" db="EMBL/GenBank/DDBJ databases">
        <authorList>
            <person name="Chen W.-M."/>
        </authorList>
    </citation>
    <scope>NUCLEOTIDE SEQUENCE [LARGE SCALE GENOMIC DNA]</scope>
    <source>
        <strain evidence="2 3">KYPY4</strain>
    </source>
</reference>
<dbReference type="InterPro" id="IPR022266">
    <property type="entry name" value="DtrJ-like"/>
</dbReference>
<dbReference type="AlphaFoldDB" id="A0A437R7W8"/>
<name>A0A437R7W8_9BURK</name>
<keyword evidence="1" id="KW-1133">Transmembrane helix</keyword>
<keyword evidence="1" id="KW-0472">Membrane</keyword>
<gene>
    <name evidence="2" type="ORF">EOE66_21545</name>
</gene>
<protein>
    <submittedName>
        <fullName evidence="2">DUF4400 domain-containing protein</fullName>
    </submittedName>
</protein>
<dbReference type="EMBL" id="SACR01000009">
    <property type="protein sequence ID" value="RVU42861.1"/>
    <property type="molecule type" value="Genomic_DNA"/>
</dbReference>